<comment type="subcellular location">
    <subcellularLocation>
        <location evidence="2">Endoplasmic reticulum membrane</location>
        <topology evidence="2">Peripheral membrane protein</topology>
    </subcellularLocation>
    <subcellularLocation>
        <location evidence="1">Golgi apparatus membrane</location>
        <topology evidence="1">Peripheral membrane protein</topology>
    </subcellularLocation>
</comment>
<keyword evidence="8 17" id="KW-0931">ER-Golgi transport</keyword>
<feature type="binding site" evidence="13">
    <location>
        <position position="29"/>
    </location>
    <ligand>
        <name>Mg(2+)</name>
        <dbReference type="ChEBI" id="CHEBI:18420"/>
    </ligand>
</feature>
<feature type="binding site" evidence="14">
    <location>
        <position position="130"/>
    </location>
    <ligand>
        <name>GTP</name>
        <dbReference type="ChEBI" id="CHEBI:37565"/>
    </ligand>
</feature>
<evidence type="ECO:0000256" key="12">
    <source>
        <dbReference type="ARBA" id="ARBA00023136"/>
    </source>
</evidence>
<dbReference type="GO" id="GO:0005525">
    <property type="term" value="F:GTP binding"/>
    <property type="evidence" value="ECO:0007669"/>
    <property type="project" value="UniProtKB-KW"/>
</dbReference>
<feature type="binding site" evidence="14">
    <location>
        <position position="181"/>
    </location>
    <ligand>
        <name>GTP</name>
        <dbReference type="ChEBI" id="CHEBI:37565"/>
    </ligand>
</feature>
<dbReference type="InterPro" id="IPR006689">
    <property type="entry name" value="Small_GTPase_ARF/SAR"/>
</dbReference>
<evidence type="ECO:0000256" key="6">
    <source>
        <dbReference type="ARBA" id="ARBA00022801"/>
    </source>
</evidence>
<protein>
    <recommendedName>
        <fullName evidence="21">COPII coat GTPase</fullName>
    </recommendedName>
</protein>
<evidence type="ECO:0000256" key="8">
    <source>
        <dbReference type="ARBA" id="ARBA00022892"/>
    </source>
</evidence>
<organism evidence="19 20">
    <name type="scientific">Perkinsus olseni</name>
    <name type="common">Perkinsus atlanticus</name>
    <dbReference type="NCBI Taxonomy" id="32597"/>
    <lineage>
        <taxon>Eukaryota</taxon>
        <taxon>Sar</taxon>
        <taxon>Alveolata</taxon>
        <taxon>Perkinsozoa</taxon>
        <taxon>Perkinsea</taxon>
        <taxon>Perkinsida</taxon>
        <taxon>Perkinsidae</taxon>
        <taxon>Perkinsus</taxon>
    </lineage>
</organism>
<keyword evidence="4 17" id="KW-0813">Transport</keyword>
<dbReference type="SMART" id="SM00177">
    <property type="entry name" value="ARF"/>
    <property type="match status" value="1"/>
</dbReference>
<feature type="binding site" evidence="15">
    <location>
        <begin position="27"/>
        <end position="34"/>
    </location>
    <ligand>
        <name>GTP</name>
        <dbReference type="ChEBI" id="CHEBI:37565"/>
    </ligand>
</feature>
<dbReference type="Pfam" id="PF00025">
    <property type="entry name" value="Arf"/>
    <property type="match status" value="1"/>
</dbReference>
<dbReference type="GO" id="GO:0000139">
    <property type="term" value="C:Golgi membrane"/>
    <property type="evidence" value="ECO:0007669"/>
    <property type="project" value="UniProtKB-SubCell"/>
</dbReference>
<evidence type="ECO:0000313" key="19">
    <source>
        <dbReference type="EMBL" id="KAF4657554.1"/>
    </source>
</evidence>
<evidence type="ECO:0000256" key="15">
    <source>
        <dbReference type="PIRSR" id="PIRSR606689-1"/>
    </source>
</evidence>
<evidence type="ECO:0000256" key="10">
    <source>
        <dbReference type="ARBA" id="ARBA00023034"/>
    </source>
</evidence>
<dbReference type="NCBIfam" id="TIGR00231">
    <property type="entry name" value="small_GTP"/>
    <property type="match status" value="1"/>
</dbReference>
<keyword evidence="11 15" id="KW-0342">GTP-binding</keyword>
<reference evidence="19 20" key="1">
    <citation type="submission" date="2020-04" db="EMBL/GenBank/DDBJ databases">
        <title>Perkinsus olseni comparative genomics.</title>
        <authorList>
            <person name="Bogema D.R."/>
        </authorList>
    </citation>
    <scope>NUCLEOTIDE SEQUENCE [LARGE SCALE GENOMIC DNA]</scope>
    <source>
        <strain evidence="19">ATCC PRA-31</strain>
    </source>
</reference>
<keyword evidence="9 17" id="KW-0653">Protein transport</keyword>
<evidence type="ECO:0000256" key="4">
    <source>
        <dbReference type="ARBA" id="ARBA00022448"/>
    </source>
</evidence>
<sequence length="428" mass="49148">MFLVNWFWDTLNWLGLSHKNAKILFLGLDNAGKTTLLHMLKDDKVATHVPTLHPCSEELLIGKIRFRTFDLGGHETARRIWKDYYATVDGIIFLVDAADRTRFPEAAEELRHLMESPELQNVPIVVLGNKIDVRTAASEEELRQSLGLYSHTTFGKDVNKQMVKNAQEAGIRPVEVFMCSVEQLASLESAMADELSQRGRLEASIERLCDAKTRTAMDRIGDAIEAEMFRVTRRLENFVDERLDKLSRVVVETQRLCSQHEKQLIASAERSRQLAAFESRLERRLAGYDEKLFELENEKLRAAADEIFERKKESLVADMKEREERSIAALQRRVNDIDERAHRNLHDDDVTGKSVSDSCTLDFTKDVNGLFVWPQGTLEISMTTSTLKQEITELREALLREIATRDESDRDVVDVLTHYARLMHRQFG</sequence>
<keyword evidence="5 14" id="KW-0547">Nucleotide-binding</keyword>
<dbReference type="FunFam" id="3.40.50.300:FF:000161">
    <property type="entry name" value="Small COPII coat GTPase"/>
    <property type="match status" value="1"/>
</dbReference>
<name>A0A7J6LE92_PEROL</name>
<feature type="binding site" evidence="14">
    <location>
        <position position="32"/>
    </location>
    <ligand>
        <name>GTP</name>
        <dbReference type="ChEBI" id="CHEBI:37565"/>
    </ligand>
</feature>
<feature type="binding site" evidence="14">
    <location>
        <position position="129"/>
    </location>
    <ligand>
        <name>GTP</name>
        <dbReference type="ChEBI" id="CHEBI:37565"/>
    </ligand>
</feature>
<dbReference type="InterPro" id="IPR006687">
    <property type="entry name" value="Small_GTPase_SAR1"/>
</dbReference>
<dbReference type="CDD" id="cd00879">
    <property type="entry name" value="Sar1"/>
    <property type="match status" value="1"/>
</dbReference>
<dbReference type="GO" id="GO:0003924">
    <property type="term" value="F:GTPase activity"/>
    <property type="evidence" value="ECO:0007669"/>
    <property type="project" value="InterPro"/>
</dbReference>
<dbReference type="SMART" id="SM00178">
    <property type="entry name" value="SAR"/>
    <property type="match status" value="1"/>
</dbReference>
<dbReference type="InterPro" id="IPR027417">
    <property type="entry name" value="P-loop_NTPase"/>
</dbReference>
<evidence type="ECO:0000313" key="20">
    <source>
        <dbReference type="Proteomes" id="UP000572268"/>
    </source>
</evidence>
<feature type="coiled-coil region" evidence="18">
    <location>
        <begin position="243"/>
        <end position="340"/>
    </location>
</feature>
<feature type="binding site" evidence="16">
    <location>
        <position position="51"/>
    </location>
    <ligand>
        <name>Mg(2+)</name>
        <dbReference type="ChEBI" id="CHEBI:18420"/>
    </ligand>
</feature>
<keyword evidence="18" id="KW-0175">Coiled coil</keyword>
<feature type="binding site" evidence="15">
    <location>
        <position position="73"/>
    </location>
    <ligand>
        <name>GTP</name>
        <dbReference type="ChEBI" id="CHEBI:37565"/>
    </ligand>
</feature>
<dbReference type="EMBL" id="JABANN010000516">
    <property type="protein sequence ID" value="KAF4657554.1"/>
    <property type="molecule type" value="Genomic_DNA"/>
</dbReference>
<dbReference type="PANTHER" id="PTHR45684">
    <property type="entry name" value="RE74312P"/>
    <property type="match status" value="1"/>
</dbReference>
<dbReference type="GO" id="GO:0016192">
    <property type="term" value="P:vesicle-mediated transport"/>
    <property type="evidence" value="ECO:0007669"/>
    <property type="project" value="UniProtKB-KW"/>
</dbReference>
<evidence type="ECO:0000256" key="1">
    <source>
        <dbReference type="ARBA" id="ARBA00004395"/>
    </source>
</evidence>
<dbReference type="PROSITE" id="PS51417">
    <property type="entry name" value="ARF"/>
    <property type="match status" value="1"/>
</dbReference>
<evidence type="ECO:0000256" key="7">
    <source>
        <dbReference type="ARBA" id="ARBA00022824"/>
    </source>
</evidence>
<comment type="similarity">
    <text evidence="3 17">Belongs to the small GTPase superfamily. SAR1 family.</text>
</comment>
<dbReference type="GO" id="GO:0046872">
    <property type="term" value="F:metal ion binding"/>
    <property type="evidence" value="ECO:0007669"/>
    <property type="project" value="UniProtKB-KW"/>
</dbReference>
<dbReference type="GO" id="GO:0006886">
    <property type="term" value="P:intracellular protein transport"/>
    <property type="evidence" value="ECO:0007669"/>
    <property type="project" value="InterPro"/>
</dbReference>
<dbReference type="PRINTS" id="PR00328">
    <property type="entry name" value="SAR1GTPBP"/>
</dbReference>
<feature type="binding site" evidence="14">
    <location>
        <position position="30"/>
    </location>
    <ligand>
        <name>GTP</name>
        <dbReference type="ChEBI" id="CHEBI:37565"/>
    </ligand>
</feature>
<evidence type="ECO:0000256" key="3">
    <source>
        <dbReference type="ARBA" id="ARBA00007507"/>
    </source>
</evidence>
<dbReference type="Gene3D" id="3.40.50.300">
    <property type="entry name" value="P-loop containing nucleotide triphosphate hydrolases"/>
    <property type="match status" value="1"/>
</dbReference>
<feature type="binding site" evidence="15">
    <location>
        <begin position="129"/>
        <end position="132"/>
    </location>
    <ligand>
        <name>GTP</name>
        <dbReference type="ChEBI" id="CHEBI:37565"/>
    </ligand>
</feature>
<keyword evidence="7 17" id="KW-0256">Endoplasmic reticulum</keyword>
<gene>
    <name evidence="19" type="ORF">FOL46_007365</name>
</gene>
<dbReference type="InterPro" id="IPR005225">
    <property type="entry name" value="Small_GTP-bd"/>
</dbReference>
<feature type="binding site" evidence="16">
    <location>
        <position position="34"/>
    </location>
    <ligand>
        <name>Mg(2+)</name>
        <dbReference type="ChEBI" id="CHEBI:18420"/>
    </ligand>
</feature>
<evidence type="ECO:0000256" key="16">
    <source>
        <dbReference type="PIRSR" id="PIRSR606689-2"/>
    </source>
</evidence>
<evidence type="ECO:0000256" key="18">
    <source>
        <dbReference type="SAM" id="Coils"/>
    </source>
</evidence>
<comment type="caution">
    <text evidence="19">The sequence shown here is derived from an EMBL/GenBank/DDBJ whole genome shotgun (WGS) entry which is preliminary data.</text>
</comment>
<evidence type="ECO:0000256" key="2">
    <source>
        <dbReference type="ARBA" id="ARBA00004406"/>
    </source>
</evidence>
<accession>A0A7J6LE92</accession>
<keyword evidence="13" id="KW-0460">Magnesium</keyword>
<keyword evidence="10 17" id="KW-0333">Golgi apparatus</keyword>
<keyword evidence="13" id="KW-0479">Metal-binding</keyword>
<evidence type="ECO:0000256" key="14">
    <source>
        <dbReference type="PIRSR" id="PIRSR606687-2"/>
    </source>
</evidence>
<evidence type="ECO:0000256" key="13">
    <source>
        <dbReference type="PIRSR" id="PIRSR606687-1"/>
    </source>
</evidence>
<feature type="binding site" evidence="14">
    <location>
        <position position="132"/>
    </location>
    <ligand>
        <name>GTP</name>
        <dbReference type="ChEBI" id="CHEBI:37565"/>
    </ligand>
</feature>
<evidence type="ECO:0000256" key="9">
    <source>
        <dbReference type="ARBA" id="ARBA00022927"/>
    </source>
</evidence>
<evidence type="ECO:0000256" key="5">
    <source>
        <dbReference type="ARBA" id="ARBA00022741"/>
    </source>
</evidence>
<feature type="binding site" evidence="14">
    <location>
        <position position="33"/>
    </location>
    <ligand>
        <name>GTP</name>
        <dbReference type="ChEBI" id="CHEBI:37565"/>
    </ligand>
</feature>
<keyword evidence="6" id="KW-0378">Hydrolase</keyword>
<dbReference type="SUPFAM" id="SSF52540">
    <property type="entry name" value="P-loop containing nucleoside triphosphate hydrolases"/>
    <property type="match status" value="1"/>
</dbReference>
<feature type="binding site" evidence="14">
    <location>
        <position position="35"/>
    </location>
    <ligand>
        <name>GTP</name>
        <dbReference type="ChEBI" id="CHEBI:37565"/>
    </ligand>
</feature>
<dbReference type="GO" id="GO:0005789">
    <property type="term" value="C:endoplasmic reticulum membrane"/>
    <property type="evidence" value="ECO:0007669"/>
    <property type="project" value="UniProtKB-SubCell"/>
</dbReference>
<keyword evidence="12" id="KW-0472">Membrane</keyword>
<evidence type="ECO:0000256" key="17">
    <source>
        <dbReference type="RuleBase" id="RU003926"/>
    </source>
</evidence>
<evidence type="ECO:0000256" key="11">
    <source>
        <dbReference type="ARBA" id="ARBA00023134"/>
    </source>
</evidence>
<dbReference type="PROSITE" id="PS51422">
    <property type="entry name" value="SAR1"/>
    <property type="match status" value="1"/>
</dbReference>
<proteinExistence type="inferred from homology"/>
<dbReference type="Proteomes" id="UP000572268">
    <property type="component" value="Unassembled WGS sequence"/>
</dbReference>
<feature type="binding site" evidence="14">
    <location>
        <position position="34"/>
    </location>
    <ligand>
        <name>GTP</name>
        <dbReference type="ChEBI" id="CHEBI:37565"/>
    </ligand>
</feature>
<evidence type="ECO:0008006" key="21">
    <source>
        <dbReference type="Google" id="ProtNLM"/>
    </source>
</evidence>
<dbReference type="AlphaFoldDB" id="A0A7J6LE92"/>